<dbReference type="Gene3D" id="3.30.160.60">
    <property type="entry name" value="Classic Zinc Finger"/>
    <property type="match status" value="1"/>
</dbReference>
<feature type="region of interest" description="Disordered" evidence="5">
    <location>
        <begin position="342"/>
        <end position="372"/>
    </location>
</feature>
<dbReference type="Proteomes" id="UP000676336">
    <property type="component" value="Unassembled WGS sequence"/>
</dbReference>
<evidence type="ECO:0000313" key="7">
    <source>
        <dbReference type="EMBL" id="CAF4014438.1"/>
    </source>
</evidence>
<feature type="region of interest" description="Disordered" evidence="5">
    <location>
        <begin position="1"/>
        <end position="48"/>
    </location>
</feature>
<keyword evidence="4" id="KW-0479">Metal-binding</keyword>
<dbReference type="InterPro" id="IPR015943">
    <property type="entry name" value="WD40/YVTN_repeat-like_dom_sf"/>
</dbReference>
<keyword evidence="4" id="KW-0862">Zinc</keyword>
<keyword evidence="3" id="KW-0539">Nucleus</keyword>
<evidence type="ECO:0000256" key="4">
    <source>
        <dbReference type="PROSITE-ProRule" id="PRU00042"/>
    </source>
</evidence>
<dbReference type="Gene3D" id="2.130.10.10">
    <property type="entry name" value="YVTN repeat-like/Quinoprotein amine dehydrogenase"/>
    <property type="match status" value="1"/>
</dbReference>
<proteinExistence type="predicted"/>
<feature type="region of interest" description="Disordered" evidence="5">
    <location>
        <begin position="254"/>
        <end position="305"/>
    </location>
</feature>
<keyword evidence="4" id="KW-0863">Zinc-finger</keyword>
<dbReference type="InterPro" id="IPR013087">
    <property type="entry name" value="Znf_C2H2_type"/>
</dbReference>
<keyword evidence="2" id="KW-0804">Transcription</keyword>
<dbReference type="PROSITE" id="PS00028">
    <property type="entry name" value="ZINC_FINGER_C2H2_1"/>
    <property type="match status" value="1"/>
</dbReference>
<evidence type="ECO:0000256" key="5">
    <source>
        <dbReference type="SAM" id="MobiDB-lite"/>
    </source>
</evidence>
<protein>
    <recommendedName>
        <fullName evidence="6">C2H2-type domain-containing protein</fullName>
    </recommendedName>
</protein>
<feature type="domain" description="C2H2-type" evidence="6">
    <location>
        <begin position="234"/>
        <end position="261"/>
    </location>
</feature>
<evidence type="ECO:0000256" key="3">
    <source>
        <dbReference type="ARBA" id="ARBA00023242"/>
    </source>
</evidence>
<evidence type="ECO:0000313" key="8">
    <source>
        <dbReference type="Proteomes" id="UP000676336"/>
    </source>
</evidence>
<accession>A0A8S2NRS2</accession>
<dbReference type="PANTHER" id="PTHR15052">
    <property type="entry name" value="RNA POLYMERASE III TRANSCRIPTION INITIATION FACTOR COMPLEX SUBUNIT"/>
    <property type="match status" value="1"/>
</dbReference>
<dbReference type="SMART" id="SM00355">
    <property type="entry name" value="ZnF_C2H2"/>
    <property type="match status" value="2"/>
</dbReference>
<dbReference type="AlphaFoldDB" id="A0A8S2NRS2"/>
<dbReference type="GO" id="GO:0008270">
    <property type="term" value="F:zinc ion binding"/>
    <property type="evidence" value="ECO:0007669"/>
    <property type="project" value="UniProtKB-KW"/>
</dbReference>
<dbReference type="GO" id="GO:0005634">
    <property type="term" value="C:nucleus"/>
    <property type="evidence" value="ECO:0007669"/>
    <property type="project" value="UniProtKB-SubCell"/>
</dbReference>
<dbReference type="SUPFAM" id="SSF50978">
    <property type="entry name" value="WD40 repeat-like"/>
    <property type="match status" value="1"/>
</dbReference>
<dbReference type="InterPro" id="IPR052416">
    <property type="entry name" value="GTF3C_component"/>
</dbReference>
<gene>
    <name evidence="7" type="ORF">SMN809_LOCUS12657</name>
</gene>
<sequence>MADPDSPSNDLSSVDEVHQTSSNHQEEHQQQEPTVNDWPWSTDDHHQQNAIDSSGLMHLIATGGGATVDSNPNDESVGMISTHDQTNHEQQVTSPEQLTNETMSLDQQSQLPLVTISSSSGPMDIMDTDAQITPNDVDQPQSQVPLVKTQHDIAEIHRDMLTLIPIPQAWSHVRHQSGLFSYPDLPHFNVIRQATFRDGRFVCPFCTVDFASKEGIRYHLYNSCTKSPYPKAFFRCLMCGSELADRSSLRTHLARHSTEEGGAVATDKIDVSRKPALPALGETSNSKKSKKKKKNSNDITPPQMMNSMMTMASGVSPHTMDNYNIPPTMLNQHMSLPIIKSELNDNDPKRKRGRPPKTKSSDGPTPIASYTKQTHLNPTGLALTPTMNNPIMINEQLVKSDPHKASGMRSPRGVDISSELAELARSRMREMLSCDRFLNPLDSFAASHVIVLNVGRPIRCIEWLPRAVDIIGSQYVALALEQWSYDTNNQLQGSYTNPDRRSPPGSTLLLILNCGRLRQSLHVPNLHVTVAADFGQVTCLKWLPDRPTINDPYLSYLAIGTSQGIVIIFGVPHGASRNLCTINSGAQLVPPLNRRKDGSIGCAEYGSCTALDWCHENPNKLCAGYENGIVLMWEVNSKSLVEQTTNCSLIYPVRRFFVEDTAIQDVKFMRNSEHLIAVSLKNKQSWTVWTTRDENIFCYRHWSNASEFASSILNDTLYAGCAHANNHNELLSVPLNSILLPGQNVSTHLQTSMLSAWQIVSLDYSEWIDAAAYADLDGTVWVARGDSSTWAQNNPKFRPSTVRIEEKNENFL</sequence>
<dbReference type="InterPro" id="IPR036322">
    <property type="entry name" value="WD40_repeat_dom_sf"/>
</dbReference>
<name>A0A8S2NRS2_9BILA</name>
<evidence type="ECO:0000259" key="6">
    <source>
        <dbReference type="PROSITE" id="PS50157"/>
    </source>
</evidence>
<dbReference type="GO" id="GO:0000127">
    <property type="term" value="C:transcription factor TFIIIC complex"/>
    <property type="evidence" value="ECO:0007669"/>
    <property type="project" value="TreeGrafter"/>
</dbReference>
<dbReference type="PANTHER" id="PTHR15052:SF2">
    <property type="entry name" value="GENERAL TRANSCRIPTION FACTOR 3C POLYPEPTIDE 2"/>
    <property type="match status" value="1"/>
</dbReference>
<feature type="compositionally biased region" description="Polar residues" evidence="5">
    <location>
        <begin position="1"/>
        <end position="12"/>
    </location>
</feature>
<evidence type="ECO:0000256" key="2">
    <source>
        <dbReference type="ARBA" id="ARBA00023163"/>
    </source>
</evidence>
<evidence type="ECO:0000256" key="1">
    <source>
        <dbReference type="ARBA" id="ARBA00004123"/>
    </source>
</evidence>
<comment type="caution">
    <text evidence="7">The sequence shown here is derived from an EMBL/GenBank/DDBJ whole genome shotgun (WGS) entry which is preliminary data.</text>
</comment>
<dbReference type="GO" id="GO:0006383">
    <property type="term" value="P:transcription by RNA polymerase III"/>
    <property type="evidence" value="ECO:0007669"/>
    <property type="project" value="TreeGrafter"/>
</dbReference>
<dbReference type="EMBL" id="CAJOBI010004838">
    <property type="protein sequence ID" value="CAF4014438.1"/>
    <property type="molecule type" value="Genomic_DNA"/>
</dbReference>
<comment type="subcellular location">
    <subcellularLocation>
        <location evidence="1">Nucleus</location>
    </subcellularLocation>
</comment>
<reference evidence="7" key="1">
    <citation type="submission" date="2021-02" db="EMBL/GenBank/DDBJ databases">
        <authorList>
            <person name="Nowell W R."/>
        </authorList>
    </citation>
    <scope>NUCLEOTIDE SEQUENCE</scope>
</reference>
<dbReference type="PROSITE" id="PS50157">
    <property type="entry name" value="ZINC_FINGER_C2H2_2"/>
    <property type="match status" value="1"/>
</dbReference>
<organism evidence="7 8">
    <name type="scientific">Rotaria magnacalcarata</name>
    <dbReference type="NCBI Taxonomy" id="392030"/>
    <lineage>
        <taxon>Eukaryota</taxon>
        <taxon>Metazoa</taxon>
        <taxon>Spiralia</taxon>
        <taxon>Gnathifera</taxon>
        <taxon>Rotifera</taxon>
        <taxon>Eurotatoria</taxon>
        <taxon>Bdelloidea</taxon>
        <taxon>Philodinida</taxon>
        <taxon>Philodinidae</taxon>
        <taxon>Rotaria</taxon>
    </lineage>
</organism>